<dbReference type="AlphaFoldDB" id="R4WR43"/>
<name>R4WR43_RIPPE</name>
<organism evidence="1">
    <name type="scientific">Riptortus pedestris</name>
    <name type="common">Bean bug</name>
    <dbReference type="NCBI Taxonomy" id="329032"/>
    <lineage>
        <taxon>Eukaryota</taxon>
        <taxon>Metazoa</taxon>
        <taxon>Ecdysozoa</taxon>
        <taxon>Arthropoda</taxon>
        <taxon>Hexapoda</taxon>
        <taxon>Insecta</taxon>
        <taxon>Pterygota</taxon>
        <taxon>Neoptera</taxon>
        <taxon>Paraneoptera</taxon>
        <taxon>Hemiptera</taxon>
        <taxon>Heteroptera</taxon>
        <taxon>Panheteroptera</taxon>
        <taxon>Pentatomomorpha</taxon>
        <taxon>Coreoidea</taxon>
        <taxon>Alydidae</taxon>
        <taxon>Riptortus</taxon>
    </lineage>
</organism>
<sequence>MIYSCFLHIFIFLKNHILLQCPSYVYKETSYRDLDLLSYFYLILTSKYILLQL</sequence>
<reference evidence="1" key="1">
    <citation type="journal article" date="2013" name="PLoS ONE">
        <title>Gene expression in gut symbiotic organ of stinkbug affected by extracellular bacterial symbiont.</title>
        <authorList>
            <person name="Futahashi R."/>
            <person name="Tanaka K."/>
            <person name="Tanahashi M."/>
            <person name="Nikoh N."/>
            <person name="Kikuchi Y."/>
            <person name="Lee B.L."/>
            <person name="Fukatsu T."/>
        </authorList>
    </citation>
    <scope>NUCLEOTIDE SEQUENCE</scope>
    <source>
        <tissue evidence="1">Midgut</tissue>
    </source>
</reference>
<evidence type="ECO:0000313" key="1">
    <source>
        <dbReference type="EMBL" id="BAN21381.1"/>
    </source>
</evidence>
<protein>
    <submittedName>
        <fullName evidence="1">Unkown protein</fullName>
    </submittedName>
</protein>
<dbReference type="EMBL" id="AK418166">
    <property type="protein sequence ID" value="BAN21381.1"/>
    <property type="molecule type" value="mRNA"/>
</dbReference>
<accession>R4WR43</accession>
<proteinExistence type="evidence at transcript level"/>